<name>A0A3L6MQ12_FUSOX</name>
<sequence length="204" mass="22667">MEPRTGQAYSFEVTALPELEFPLGCDIFVRMVFVDGTELDTGMIDKGTVYETSRSDYIARRRVTIPDGTTKVESLVSADLSQVENASDEKFVSDMEKMGDMGIIKDVVGFATKFEDTSPTLCDAPVEFKTVTTHQDAVEVDDIYTDGTDDVSVFYFHYHSNSSSSHFFNACDGLVAELSRSVEAETRLSYPAVKDEQINLTDED</sequence>
<dbReference type="Proteomes" id="UP000270866">
    <property type="component" value="Unassembled WGS sequence"/>
</dbReference>
<evidence type="ECO:0000313" key="1">
    <source>
        <dbReference type="EMBL" id="RKK06927.1"/>
    </source>
</evidence>
<comment type="caution">
    <text evidence="1">The sequence shown here is derived from an EMBL/GenBank/DDBJ whole genome shotgun (WGS) entry which is preliminary data.</text>
</comment>
<gene>
    <name evidence="1" type="ORF">BFJ65_g18095</name>
</gene>
<dbReference type="EMBL" id="MRCU01000018">
    <property type="protein sequence ID" value="RKK06927.1"/>
    <property type="molecule type" value="Genomic_DNA"/>
</dbReference>
<proteinExistence type="predicted"/>
<organism evidence="1 2">
    <name type="scientific">Fusarium oxysporum f. sp. cepae</name>
    <dbReference type="NCBI Taxonomy" id="396571"/>
    <lineage>
        <taxon>Eukaryota</taxon>
        <taxon>Fungi</taxon>
        <taxon>Dikarya</taxon>
        <taxon>Ascomycota</taxon>
        <taxon>Pezizomycotina</taxon>
        <taxon>Sordariomycetes</taxon>
        <taxon>Hypocreomycetidae</taxon>
        <taxon>Hypocreales</taxon>
        <taxon>Nectriaceae</taxon>
        <taxon>Fusarium</taxon>
        <taxon>Fusarium oxysporum species complex</taxon>
    </lineage>
</organism>
<dbReference type="AlphaFoldDB" id="A0A3L6MQ12"/>
<accession>A0A3L6MQ12</accession>
<reference evidence="1 2" key="1">
    <citation type="journal article" date="2018" name="Sci. Rep.">
        <title>Characterisation of pathogen-specific regions and novel effector candidates in Fusarium oxysporum f. sp. cepae.</title>
        <authorList>
            <person name="Armitage A.D."/>
            <person name="Taylor A."/>
            <person name="Sobczyk M.K."/>
            <person name="Baxter L."/>
            <person name="Greenfield B.P."/>
            <person name="Bates H.J."/>
            <person name="Wilson F."/>
            <person name="Jackson A.C."/>
            <person name="Ott S."/>
            <person name="Harrison R.J."/>
            <person name="Clarkson J.P."/>
        </authorList>
    </citation>
    <scope>NUCLEOTIDE SEQUENCE [LARGE SCALE GENOMIC DNA]</scope>
    <source>
        <strain evidence="1 2">FoC_Fus2</strain>
    </source>
</reference>
<protein>
    <submittedName>
        <fullName evidence="1">Uncharacterized protein</fullName>
    </submittedName>
</protein>
<evidence type="ECO:0000313" key="2">
    <source>
        <dbReference type="Proteomes" id="UP000270866"/>
    </source>
</evidence>